<dbReference type="GO" id="GO:0005543">
    <property type="term" value="F:phospholipid binding"/>
    <property type="evidence" value="ECO:0007669"/>
    <property type="project" value="TreeGrafter"/>
</dbReference>
<evidence type="ECO:0000313" key="12">
    <source>
        <dbReference type="Proteomes" id="UP001139409"/>
    </source>
</evidence>
<name>A0A9X1KZ65_9BACT</name>
<dbReference type="GO" id="GO:0016020">
    <property type="term" value="C:membrane"/>
    <property type="evidence" value="ECO:0007669"/>
    <property type="project" value="GOC"/>
</dbReference>
<dbReference type="InterPro" id="IPR003835">
    <property type="entry name" value="Glyco_trans_19"/>
</dbReference>
<comment type="catalytic activity">
    <reaction evidence="9">
        <text>a lipid X + a UDP-2-N,3-O-bis[(3R)-3-hydroxyacyl]-alpha-D-glucosamine = a lipid A disaccharide + UDP + H(+)</text>
        <dbReference type="Rhea" id="RHEA:67828"/>
        <dbReference type="ChEBI" id="CHEBI:15378"/>
        <dbReference type="ChEBI" id="CHEBI:58223"/>
        <dbReference type="ChEBI" id="CHEBI:137748"/>
        <dbReference type="ChEBI" id="CHEBI:176338"/>
        <dbReference type="ChEBI" id="CHEBI:176343"/>
        <dbReference type="EC" id="2.4.1.182"/>
    </reaction>
</comment>
<keyword evidence="5" id="KW-0441">Lipid A biosynthesis</keyword>
<keyword evidence="12" id="KW-1185">Reference proteome</keyword>
<keyword evidence="7 11" id="KW-0808">Transferase</keyword>
<comment type="caution">
    <text evidence="11">The sequence shown here is derived from an EMBL/GenBank/DDBJ whole genome shotgun (WGS) entry which is preliminary data.</text>
</comment>
<proteinExistence type="predicted"/>
<gene>
    <name evidence="11" type="primary">lpxB</name>
    <name evidence="11" type="ORF">LDX50_23695</name>
</gene>
<protein>
    <recommendedName>
        <fullName evidence="3 10">Lipid-A-disaccharide synthase</fullName>
        <ecNumber evidence="2 10">2.4.1.182</ecNumber>
    </recommendedName>
</protein>
<evidence type="ECO:0000256" key="1">
    <source>
        <dbReference type="ARBA" id="ARBA00002056"/>
    </source>
</evidence>
<evidence type="ECO:0000256" key="8">
    <source>
        <dbReference type="ARBA" id="ARBA00023098"/>
    </source>
</evidence>
<dbReference type="EC" id="2.4.1.182" evidence="2 10"/>
<dbReference type="PANTHER" id="PTHR30372">
    <property type="entry name" value="LIPID-A-DISACCHARIDE SYNTHASE"/>
    <property type="match status" value="1"/>
</dbReference>
<sequence>MRYFLIAGERSGDLHGSNLIKSLKKQDVQAAFSGIGGDQMQAAGMDIFIHYREMAFMGIVEVLQNLRSIRRNLKNTEKEILRIRPDVVIMIDYGGFNMKLAARLKGKGIPIHYYISPKVWAWNQGRAWKLKRTVDQMLVILPFEKDFFRRFDWNVEYVGNPVLDAVKDHVYNTDQSSTSQVALLPGSRKQELKYMLPLMEELARAHPEWSFGLATVDNLDSRLYEDILNLENVSAYKGHTYDLLKQSKAAVVTSGTATLETALIKIPQVVIYRASPITYAIGSRLVKTPYISLVNLIANKEVVIELLQDEMNLKNLDAELSRLMNDGDYRNQMISAYDSIYDTLDVGRASDNAARLIVRYLGD</sequence>
<evidence type="ECO:0000256" key="9">
    <source>
        <dbReference type="ARBA" id="ARBA00048975"/>
    </source>
</evidence>
<dbReference type="PANTHER" id="PTHR30372:SF4">
    <property type="entry name" value="LIPID-A-DISACCHARIDE SYNTHASE, MITOCHONDRIAL-RELATED"/>
    <property type="match status" value="1"/>
</dbReference>
<dbReference type="Pfam" id="PF02684">
    <property type="entry name" value="LpxB"/>
    <property type="match status" value="1"/>
</dbReference>
<evidence type="ECO:0000256" key="6">
    <source>
        <dbReference type="ARBA" id="ARBA00022676"/>
    </source>
</evidence>
<evidence type="ECO:0000313" key="11">
    <source>
        <dbReference type="EMBL" id="MCA6077900.1"/>
    </source>
</evidence>
<evidence type="ECO:0000256" key="4">
    <source>
        <dbReference type="ARBA" id="ARBA00022516"/>
    </source>
</evidence>
<dbReference type="AlphaFoldDB" id="A0A9X1KZ65"/>
<keyword evidence="6 11" id="KW-0328">Glycosyltransferase</keyword>
<dbReference type="SUPFAM" id="SSF53756">
    <property type="entry name" value="UDP-Glycosyltransferase/glycogen phosphorylase"/>
    <property type="match status" value="1"/>
</dbReference>
<evidence type="ECO:0000256" key="3">
    <source>
        <dbReference type="ARBA" id="ARBA00020902"/>
    </source>
</evidence>
<keyword evidence="4" id="KW-0444">Lipid biosynthesis</keyword>
<reference evidence="11" key="1">
    <citation type="submission" date="2021-09" db="EMBL/GenBank/DDBJ databases">
        <title>Fulvivirga sp. isolated from coastal sediment.</title>
        <authorList>
            <person name="Yu H."/>
        </authorList>
    </citation>
    <scope>NUCLEOTIDE SEQUENCE</scope>
    <source>
        <strain evidence="11">1062</strain>
    </source>
</reference>
<dbReference type="EMBL" id="JAIXNE010000005">
    <property type="protein sequence ID" value="MCA6077900.1"/>
    <property type="molecule type" value="Genomic_DNA"/>
</dbReference>
<keyword evidence="8" id="KW-0443">Lipid metabolism</keyword>
<dbReference type="Proteomes" id="UP001139409">
    <property type="component" value="Unassembled WGS sequence"/>
</dbReference>
<organism evidence="11 12">
    <name type="scientific">Fulvivirga sedimenti</name>
    <dbReference type="NCBI Taxonomy" id="2879465"/>
    <lineage>
        <taxon>Bacteria</taxon>
        <taxon>Pseudomonadati</taxon>
        <taxon>Bacteroidota</taxon>
        <taxon>Cytophagia</taxon>
        <taxon>Cytophagales</taxon>
        <taxon>Fulvivirgaceae</taxon>
        <taxon>Fulvivirga</taxon>
    </lineage>
</organism>
<dbReference type="GO" id="GO:0008915">
    <property type="term" value="F:lipid-A-disaccharide synthase activity"/>
    <property type="evidence" value="ECO:0007669"/>
    <property type="project" value="UniProtKB-UniRule"/>
</dbReference>
<dbReference type="NCBIfam" id="TIGR00215">
    <property type="entry name" value="lpxB"/>
    <property type="match status" value="1"/>
</dbReference>
<evidence type="ECO:0000256" key="7">
    <source>
        <dbReference type="ARBA" id="ARBA00022679"/>
    </source>
</evidence>
<evidence type="ECO:0000256" key="5">
    <source>
        <dbReference type="ARBA" id="ARBA00022556"/>
    </source>
</evidence>
<comment type="function">
    <text evidence="1">Condensation of UDP-2,3-diacylglucosamine and 2,3-diacylglucosamine-1-phosphate to form lipid A disaccharide, a precursor of lipid A, a phosphorylated glycolipid that anchors the lipopolysaccharide to the outer membrane of the cell.</text>
</comment>
<accession>A0A9X1KZ65</accession>
<evidence type="ECO:0000256" key="2">
    <source>
        <dbReference type="ARBA" id="ARBA00012687"/>
    </source>
</evidence>
<dbReference type="RefSeq" id="WP_225698764.1">
    <property type="nucleotide sequence ID" value="NZ_JAIXNE010000005.1"/>
</dbReference>
<evidence type="ECO:0000256" key="10">
    <source>
        <dbReference type="NCBIfam" id="TIGR00215"/>
    </source>
</evidence>
<dbReference type="GO" id="GO:0009245">
    <property type="term" value="P:lipid A biosynthetic process"/>
    <property type="evidence" value="ECO:0007669"/>
    <property type="project" value="UniProtKB-UniRule"/>
</dbReference>